<comment type="caution">
    <text evidence="5">The sequence shown here is derived from an EMBL/GenBank/DDBJ whole genome shotgun (WGS) entry which is preliminary data.</text>
</comment>
<evidence type="ECO:0000256" key="1">
    <source>
        <dbReference type="ARBA" id="ARBA00022987"/>
    </source>
</evidence>
<dbReference type="PANTHER" id="PTHR40137:SF2">
    <property type="entry name" value="PROTEIN GVPK 1"/>
    <property type="match status" value="1"/>
</dbReference>
<sequence>MTSPEPRRGRRDPESRSVPRHLDVDRESVERGLAGLVLTVVELLRQLMERQALRRIDQGGLTDDQVEDLGLTLMALEERVTELREHFGLTPEDLNIDLGPLGPLLPRD</sequence>
<gene>
    <name evidence="5" type="ORF">ITX44_17260</name>
</gene>
<comment type="similarity">
    <text evidence="3">Belongs to the gas vesicle GvpK family.</text>
</comment>
<dbReference type="Pfam" id="PF05121">
    <property type="entry name" value="GvpK"/>
    <property type="match status" value="1"/>
</dbReference>
<accession>A0ABS2TSH2</accession>
<dbReference type="RefSeq" id="WP_205358122.1">
    <property type="nucleotide sequence ID" value="NZ_JADKYB010000008.1"/>
</dbReference>
<proteinExistence type="inferred from homology"/>
<keyword evidence="6" id="KW-1185">Reference proteome</keyword>
<evidence type="ECO:0000313" key="5">
    <source>
        <dbReference type="EMBL" id="MBM9506269.1"/>
    </source>
</evidence>
<dbReference type="Proteomes" id="UP000749040">
    <property type="component" value="Unassembled WGS sequence"/>
</dbReference>
<feature type="region of interest" description="Disordered" evidence="4">
    <location>
        <begin position="1"/>
        <end position="23"/>
    </location>
</feature>
<evidence type="ECO:0000256" key="2">
    <source>
        <dbReference type="ARBA" id="ARBA00035108"/>
    </source>
</evidence>
<dbReference type="EMBL" id="JADKYB010000008">
    <property type="protein sequence ID" value="MBM9506269.1"/>
    <property type="molecule type" value="Genomic_DNA"/>
</dbReference>
<evidence type="ECO:0000256" key="3">
    <source>
        <dbReference type="ARBA" id="ARBA00035659"/>
    </source>
</evidence>
<dbReference type="PANTHER" id="PTHR40137">
    <property type="entry name" value="PROTEIN GVPK 1"/>
    <property type="match status" value="1"/>
</dbReference>
<dbReference type="InterPro" id="IPR007805">
    <property type="entry name" value="GvpK"/>
</dbReference>
<reference evidence="5 6" key="1">
    <citation type="submission" date="2021-01" db="EMBL/GenBank/DDBJ databases">
        <title>Streptomyces acididurans sp. nov., isolated from a peat swamp forest soil.</title>
        <authorList>
            <person name="Chantavorakit T."/>
            <person name="Duangmal K."/>
        </authorList>
    </citation>
    <scope>NUCLEOTIDE SEQUENCE [LARGE SCALE GENOMIC DNA]</scope>
    <source>
        <strain evidence="5 6">KK5PA1</strain>
    </source>
</reference>
<protein>
    <submittedName>
        <fullName evidence="5">Gas vesicle protein K</fullName>
    </submittedName>
</protein>
<name>A0ABS2TSH2_9ACTN</name>
<organism evidence="5 6">
    <name type="scientific">Actinacidiphila acididurans</name>
    <dbReference type="NCBI Taxonomy" id="2784346"/>
    <lineage>
        <taxon>Bacteria</taxon>
        <taxon>Bacillati</taxon>
        <taxon>Actinomycetota</taxon>
        <taxon>Actinomycetes</taxon>
        <taxon>Kitasatosporales</taxon>
        <taxon>Streptomycetaceae</taxon>
        <taxon>Actinacidiphila</taxon>
    </lineage>
</organism>
<keyword evidence="1" id="KW-0304">Gas vesicle</keyword>
<evidence type="ECO:0000256" key="4">
    <source>
        <dbReference type="SAM" id="MobiDB-lite"/>
    </source>
</evidence>
<evidence type="ECO:0000313" key="6">
    <source>
        <dbReference type="Proteomes" id="UP000749040"/>
    </source>
</evidence>
<comment type="subcellular location">
    <subcellularLocation>
        <location evidence="2">Gas vesicle</location>
    </subcellularLocation>
</comment>